<comment type="caution">
    <text evidence="2">The sequence shown here is derived from an EMBL/GenBank/DDBJ whole genome shotgun (WGS) entry which is preliminary data.</text>
</comment>
<evidence type="ECO:0000256" key="1">
    <source>
        <dbReference type="SAM" id="Phobius"/>
    </source>
</evidence>
<dbReference type="RefSeq" id="WP_227229088.1">
    <property type="nucleotide sequence ID" value="NZ_JAJCVJ010000001.1"/>
</dbReference>
<dbReference type="AlphaFoldDB" id="A0ABD5R6Q1"/>
<feature type="transmembrane region" description="Helical" evidence="1">
    <location>
        <begin position="76"/>
        <end position="109"/>
    </location>
</feature>
<name>A0ABD5R6Q1_9EURY</name>
<dbReference type="Proteomes" id="UP001596201">
    <property type="component" value="Unassembled WGS sequence"/>
</dbReference>
<keyword evidence="3" id="KW-1185">Reference proteome</keyword>
<evidence type="ECO:0000313" key="3">
    <source>
        <dbReference type="Proteomes" id="UP001596201"/>
    </source>
</evidence>
<feature type="transmembrane region" description="Helical" evidence="1">
    <location>
        <begin position="6"/>
        <end position="32"/>
    </location>
</feature>
<organism evidence="2 3">
    <name type="scientific">Salinirubrum litoreum</name>
    <dbReference type="NCBI Taxonomy" id="1126234"/>
    <lineage>
        <taxon>Archaea</taxon>
        <taxon>Methanobacteriati</taxon>
        <taxon>Methanobacteriota</taxon>
        <taxon>Stenosarchaea group</taxon>
        <taxon>Halobacteria</taxon>
        <taxon>Halobacteriales</taxon>
        <taxon>Haloferacaceae</taxon>
        <taxon>Salinirubrum</taxon>
    </lineage>
</organism>
<keyword evidence="1" id="KW-0812">Transmembrane</keyword>
<keyword evidence="1" id="KW-1133">Transmembrane helix</keyword>
<protein>
    <submittedName>
        <fullName evidence="2">DUF5518 domain-containing protein</fullName>
    </submittedName>
</protein>
<proteinExistence type="predicted"/>
<dbReference type="Pfam" id="PF17647">
    <property type="entry name" value="DUF5518"/>
    <property type="match status" value="1"/>
</dbReference>
<accession>A0ABD5R6Q1</accession>
<keyword evidence="1" id="KW-0472">Membrane</keyword>
<feature type="transmembrane region" description="Helical" evidence="1">
    <location>
        <begin position="44"/>
        <end position="70"/>
    </location>
</feature>
<dbReference type="InterPro" id="IPR040493">
    <property type="entry name" value="DUF5518"/>
</dbReference>
<dbReference type="EMBL" id="JBHSKX010000001">
    <property type="protein sequence ID" value="MFC5365625.1"/>
    <property type="molecule type" value="Genomic_DNA"/>
</dbReference>
<sequence length="112" mass="11003">MADDSLVHALIGAVVTVVLSFTGLSPIIGGAVAGYLHKEDGLRVGAISGGLASIPLALILIVGATFLAFVPDLLAAGAGLLVVVLIFVILAGITVALSAIGGIVGVYVAEEL</sequence>
<reference evidence="2 3" key="1">
    <citation type="journal article" date="2019" name="Int. J. Syst. Evol. Microbiol.">
        <title>The Global Catalogue of Microorganisms (GCM) 10K type strain sequencing project: providing services to taxonomists for standard genome sequencing and annotation.</title>
        <authorList>
            <consortium name="The Broad Institute Genomics Platform"/>
            <consortium name="The Broad Institute Genome Sequencing Center for Infectious Disease"/>
            <person name="Wu L."/>
            <person name="Ma J."/>
        </authorList>
    </citation>
    <scope>NUCLEOTIDE SEQUENCE [LARGE SCALE GENOMIC DNA]</scope>
    <source>
        <strain evidence="2 3">CGMCC 1.12237</strain>
    </source>
</reference>
<gene>
    <name evidence="2" type="ORF">ACFPJ5_01655</name>
</gene>
<evidence type="ECO:0000313" key="2">
    <source>
        <dbReference type="EMBL" id="MFC5365625.1"/>
    </source>
</evidence>